<dbReference type="PANTHER" id="PTHR40370">
    <property type="entry name" value="EXPRESSED PROTEIN"/>
    <property type="match status" value="1"/>
</dbReference>
<sequence>MADKYGPLIRLWGVDVSSQLPSPSASSEELRPLLKSILSEALPFIETIPSSAPPSTSAASSPSTTSTTGDSSSPWKAKGVKTFPHSISPVHLFERTVPAAALASVAKEHALPPSVVDASSQVRAETWAARRSVHEDAAARGTASWAEWVRCFKDDHAEAEREFTPTVLSTRVRRQWDDCGGVDVDGWTDWTLKLEESVHKLPPPLKARVFPVLQATASARGRRDFVVVQIAAVAPRADNGGDDGGGSAVRGVYTSVERLRETPGGIEWTMATASDAGGVLPAWVQRMAVPTQIAKDVDMFLSWIAEERDKGANKGAR</sequence>
<dbReference type="GeneID" id="68351769"/>
<dbReference type="EMBL" id="JAIZPD010000002">
    <property type="protein sequence ID" value="KAH0967231.1"/>
    <property type="molecule type" value="Genomic_DNA"/>
</dbReference>
<organism evidence="3 4">
    <name type="scientific">Hirsutella rhossiliensis</name>
    <dbReference type="NCBI Taxonomy" id="111463"/>
    <lineage>
        <taxon>Eukaryota</taxon>
        <taxon>Fungi</taxon>
        <taxon>Dikarya</taxon>
        <taxon>Ascomycota</taxon>
        <taxon>Pezizomycotina</taxon>
        <taxon>Sordariomycetes</taxon>
        <taxon>Hypocreomycetidae</taxon>
        <taxon>Hypocreales</taxon>
        <taxon>Ophiocordycipitaceae</taxon>
        <taxon>Hirsutella</taxon>
    </lineage>
</organism>
<dbReference type="Gene3D" id="3.30.530.20">
    <property type="match status" value="1"/>
</dbReference>
<dbReference type="InterPro" id="IPR023393">
    <property type="entry name" value="START-like_dom_sf"/>
</dbReference>
<reference evidence="3" key="1">
    <citation type="submission" date="2021-09" db="EMBL/GenBank/DDBJ databases">
        <title>A high-quality genome of the endoparasitic fungus Hirsutella rhossiliensis with a comparison of Hirsutella genomes reveals transposable elements contributing to genome size variation.</title>
        <authorList>
            <person name="Lin R."/>
            <person name="Jiao Y."/>
            <person name="Sun X."/>
            <person name="Ling J."/>
            <person name="Xie B."/>
            <person name="Cheng X."/>
        </authorList>
    </citation>
    <scope>NUCLEOTIDE SEQUENCE</scope>
    <source>
        <strain evidence="3">HR02</strain>
    </source>
</reference>
<feature type="region of interest" description="Disordered" evidence="1">
    <location>
        <begin position="48"/>
        <end position="77"/>
    </location>
</feature>
<dbReference type="PANTHER" id="PTHR40370:SF1">
    <property type="entry name" value="DUF3074 DOMAIN-CONTAINING PROTEIN"/>
    <property type="match status" value="1"/>
</dbReference>
<keyword evidence="4" id="KW-1185">Reference proteome</keyword>
<name>A0A9P8SLR7_9HYPO</name>
<dbReference type="SUPFAM" id="SSF55961">
    <property type="entry name" value="Bet v1-like"/>
    <property type="match status" value="1"/>
</dbReference>
<evidence type="ECO:0000259" key="2">
    <source>
        <dbReference type="Pfam" id="PF11274"/>
    </source>
</evidence>
<comment type="caution">
    <text evidence="3">The sequence shown here is derived from an EMBL/GenBank/DDBJ whole genome shotgun (WGS) entry which is preliminary data.</text>
</comment>
<evidence type="ECO:0000313" key="3">
    <source>
        <dbReference type="EMBL" id="KAH0967231.1"/>
    </source>
</evidence>
<dbReference type="InterPro" id="IPR024500">
    <property type="entry name" value="DUF3074"/>
</dbReference>
<proteinExistence type="predicted"/>
<dbReference type="OrthoDB" id="6423603at2759"/>
<dbReference type="AlphaFoldDB" id="A0A9P8SLR7"/>
<evidence type="ECO:0000313" key="4">
    <source>
        <dbReference type="Proteomes" id="UP000824596"/>
    </source>
</evidence>
<evidence type="ECO:0000256" key="1">
    <source>
        <dbReference type="SAM" id="MobiDB-lite"/>
    </source>
</evidence>
<gene>
    <name evidence="3" type="ORF">HRG_02640</name>
</gene>
<feature type="compositionally biased region" description="Low complexity" evidence="1">
    <location>
        <begin position="49"/>
        <end position="74"/>
    </location>
</feature>
<feature type="domain" description="DUF3074" evidence="2">
    <location>
        <begin position="127"/>
        <end position="304"/>
    </location>
</feature>
<protein>
    <recommendedName>
        <fullName evidence="2">DUF3074 domain-containing protein</fullName>
    </recommendedName>
</protein>
<dbReference type="Pfam" id="PF11274">
    <property type="entry name" value="DUF3074"/>
    <property type="match status" value="1"/>
</dbReference>
<accession>A0A9P8SLR7</accession>
<dbReference type="RefSeq" id="XP_044724744.1">
    <property type="nucleotide sequence ID" value="XM_044861111.1"/>
</dbReference>
<dbReference type="Proteomes" id="UP000824596">
    <property type="component" value="Unassembled WGS sequence"/>
</dbReference>